<dbReference type="PANTHER" id="PTHR34322:SF2">
    <property type="entry name" value="TRANSPOSASE IS200-LIKE DOMAIN-CONTAINING PROTEIN"/>
    <property type="match status" value="1"/>
</dbReference>
<feature type="domain" description="Transposase IS200-like" evidence="1">
    <location>
        <begin position="7"/>
        <end position="124"/>
    </location>
</feature>
<dbReference type="PANTHER" id="PTHR34322">
    <property type="entry name" value="TRANSPOSASE, Y1_TNP DOMAIN-CONTAINING"/>
    <property type="match status" value="1"/>
</dbReference>
<dbReference type="InterPro" id="IPR036515">
    <property type="entry name" value="Transposase_17_sf"/>
</dbReference>
<evidence type="ECO:0000313" key="2">
    <source>
        <dbReference type="EMBL" id="MEB3347034.1"/>
    </source>
</evidence>
<evidence type="ECO:0000259" key="1">
    <source>
        <dbReference type="SMART" id="SM01321"/>
    </source>
</evidence>
<dbReference type="EMBL" id="JAYKLX010000007">
    <property type="protein sequence ID" value="MEB3347034.1"/>
    <property type="molecule type" value="Genomic_DNA"/>
</dbReference>
<keyword evidence="3" id="KW-1185">Reference proteome</keyword>
<organism evidence="2 3">
    <name type="scientific">Aquimarina gracilis</name>
    <dbReference type="NCBI Taxonomy" id="874422"/>
    <lineage>
        <taxon>Bacteria</taxon>
        <taxon>Pseudomonadati</taxon>
        <taxon>Bacteroidota</taxon>
        <taxon>Flavobacteriia</taxon>
        <taxon>Flavobacteriales</taxon>
        <taxon>Flavobacteriaceae</taxon>
        <taxon>Aquimarina</taxon>
    </lineage>
</organism>
<proteinExistence type="predicted"/>
<evidence type="ECO:0000313" key="3">
    <source>
        <dbReference type="Proteomes" id="UP001327027"/>
    </source>
</evidence>
<dbReference type="InterPro" id="IPR002686">
    <property type="entry name" value="Transposase_17"/>
</dbReference>
<reference evidence="2 3" key="1">
    <citation type="journal article" date="2013" name="Int. J. Syst. Evol. Microbiol.">
        <title>Aquimarina gracilis sp. nov., isolated from the gut microflora of a mussel, Mytilus coruscus, and emended description of Aquimarina spongiae.</title>
        <authorList>
            <person name="Park S.C."/>
            <person name="Choe H.N."/>
            <person name="Baik K.S."/>
            <person name="Seong C.N."/>
        </authorList>
    </citation>
    <scope>NUCLEOTIDE SEQUENCE [LARGE SCALE GENOMIC DNA]</scope>
    <source>
        <strain evidence="2 3">PSC32</strain>
    </source>
</reference>
<accession>A0ABU5ZYP9</accession>
<name>A0ABU5ZYP9_9FLAO</name>
<protein>
    <submittedName>
        <fullName evidence="2">Transposase</fullName>
    </submittedName>
</protein>
<dbReference type="RefSeq" id="WP_324181055.1">
    <property type="nucleotide sequence ID" value="NZ_BAABAW010000020.1"/>
</dbReference>
<sequence length="186" mass="22265">MKYQTLTPDAYFHIYNRGNNKEDIFKEKRNYNYFLTLLEKHILEVCDIYAYCLLKNHFHLVVKTKPNYTEKFISTKFSNLFNAYSKAINKGYNREGSLFRNPFSRKKIGNENYLKQLIIYTHVNPEHHGMVDDFRTYPHSSYASYLSNKPSKLKRAFILSLFDDISNFKHAHLDKRIKLKDDLMLE</sequence>
<dbReference type="Pfam" id="PF01797">
    <property type="entry name" value="Y1_Tnp"/>
    <property type="match status" value="1"/>
</dbReference>
<dbReference type="Proteomes" id="UP001327027">
    <property type="component" value="Unassembled WGS sequence"/>
</dbReference>
<comment type="caution">
    <text evidence="2">The sequence shown here is derived from an EMBL/GenBank/DDBJ whole genome shotgun (WGS) entry which is preliminary data.</text>
</comment>
<dbReference type="SUPFAM" id="SSF143422">
    <property type="entry name" value="Transposase IS200-like"/>
    <property type="match status" value="1"/>
</dbReference>
<dbReference type="Gene3D" id="3.30.70.1290">
    <property type="entry name" value="Transposase IS200-like"/>
    <property type="match status" value="1"/>
</dbReference>
<dbReference type="SMART" id="SM01321">
    <property type="entry name" value="Y1_Tnp"/>
    <property type="match status" value="1"/>
</dbReference>
<gene>
    <name evidence="2" type="ORF">U6A24_16295</name>
</gene>